<keyword evidence="2" id="KW-1185">Reference proteome</keyword>
<reference evidence="1 2" key="1">
    <citation type="submission" date="2016-10" db="EMBL/GenBank/DDBJ databases">
        <title>Genome sequence of the ascomycete fungus Penicillium subrubescens.</title>
        <authorList>
            <person name="De Vries R.P."/>
            <person name="Peng M."/>
            <person name="Dilokpimol A."/>
            <person name="Hilden K."/>
            <person name="Makela M.R."/>
            <person name="Grigoriev I."/>
            <person name="Riley R."/>
            <person name="Granchi Z."/>
        </authorList>
    </citation>
    <scope>NUCLEOTIDE SEQUENCE [LARGE SCALE GENOMIC DNA]</scope>
    <source>
        <strain evidence="1 2">CBS 132785</strain>
    </source>
</reference>
<evidence type="ECO:0000313" key="1">
    <source>
        <dbReference type="EMBL" id="OKP14299.1"/>
    </source>
</evidence>
<evidence type="ECO:0000313" key="2">
    <source>
        <dbReference type="Proteomes" id="UP000186955"/>
    </source>
</evidence>
<protein>
    <submittedName>
        <fullName evidence="1">Uncharacterized protein</fullName>
    </submittedName>
</protein>
<organism evidence="1 2">
    <name type="scientific">Penicillium subrubescens</name>
    <dbReference type="NCBI Taxonomy" id="1316194"/>
    <lineage>
        <taxon>Eukaryota</taxon>
        <taxon>Fungi</taxon>
        <taxon>Dikarya</taxon>
        <taxon>Ascomycota</taxon>
        <taxon>Pezizomycotina</taxon>
        <taxon>Eurotiomycetes</taxon>
        <taxon>Eurotiomycetidae</taxon>
        <taxon>Eurotiales</taxon>
        <taxon>Aspergillaceae</taxon>
        <taxon>Penicillium</taxon>
    </lineage>
</organism>
<accession>A0A1Q5UPA4</accession>
<dbReference type="STRING" id="1316194.A0A1Q5UPA4"/>
<proteinExistence type="predicted"/>
<dbReference type="EMBL" id="MNBE01000104">
    <property type="protein sequence ID" value="OKP14299.1"/>
    <property type="molecule type" value="Genomic_DNA"/>
</dbReference>
<comment type="caution">
    <text evidence="1">The sequence shown here is derived from an EMBL/GenBank/DDBJ whole genome shotgun (WGS) entry which is preliminary data.</text>
</comment>
<dbReference type="Proteomes" id="UP000186955">
    <property type="component" value="Unassembled WGS sequence"/>
</dbReference>
<sequence>KLCCEGMRGVSVQEAEMRQGSSGLHEMYKYDDNKPHSTELPILGMRADLESKYVFQDPTLRKIPLSHSGFSAQENPGNFYPSYRPRRNPAYLVPSAGQGKGSVAETYQPAHVVYAVQEMWPKLFPGMTYKGQSFIHEWMKIAMSCPPLFSAWLHSGAEHLLMRQKASGVQSPTPRKDTYELLLMRQEAITALKQVVDDSNPATVTDQIIMAAFALALHPHERDQGATSRMRLAPLSNLQLLTRFTDIVILDGHVRGLRHLVHARGGFDKIEMPGLSAGLSTPVGDRSVSKCGATPTVRAGAFTQGGVGRNADNIALDINVGWDCFPGDATSPVVYWAVAFAARGVGNHQLERLYSHNGNIGMA</sequence>
<dbReference type="AlphaFoldDB" id="A0A1Q5UPA4"/>
<dbReference type="PANTHER" id="PTHR37540:SF5">
    <property type="entry name" value="TRANSCRIPTION FACTOR DOMAIN-CONTAINING PROTEIN"/>
    <property type="match status" value="1"/>
</dbReference>
<feature type="non-terminal residue" evidence="1">
    <location>
        <position position="1"/>
    </location>
</feature>
<dbReference type="PANTHER" id="PTHR37540">
    <property type="entry name" value="TRANSCRIPTION FACTOR (ACR-2), PUTATIVE-RELATED-RELATED"/>
    <property type="match status" value="1"/>
</dbReference>
<name>A0A1Q5UPA4_9EURO</name>
<gene>
    <name evidence="1" type="ORF">PENSUB_62</name>
</gene>